<dbReference type="Pfam" id="PF13673">
    <property type="entry name" value="Acetyltransf_10"/>
    <property type="match status" value="1"/>
</dbReference>
<sequence length="143" mass="15872">MLRIDCAGWDINGEWAKPIRRSVFIDEQGIPEHEEWDDSDGVSMHAIAWINGQAVGTARLLPEGKIGRMAVLREHRKHGIGAALLNTLIGKARAQGHPTVRLSAQAHAVAFYARHGFVTSGAPHEEVGIPHQWMELNLKPQRH</sequence>
<dbReference type="Gene3D" id="3.40.630.30">
    <property type="match status" value="1"/>
</dbReference>
<protein>
    <submittedName>
        <fullName evidence="4">GNAT family N-acetyltransferase</fullName>
        <ecNumber evidence="4">2.3.1.-</ecNumber>
    </submittedName>
</protein>
<organism evidence="4 5">
    <name type="scientific">Limnobacter humi</name>
    <dbReference type="NCBI Taxonomy" id="1778671"/>
    <lineage>
        <taxon>Bacteria</taxon>
        <taxon>Pseudomonadati</taxon>
        <taxon>Pseudomonadota</taxon>
        <taxon>Betaproteobacteria</taxon>
        <taxon>Burkholderiales</taxon>
        <taxon>Burkholderiaceae</taxon>
        <taxon>Limnobacter</taxon>
    </lineage>
</organism>
<dbReference type="RefSeq" id="WP_256763198.1">
    <property type="nucleotide sequence ID" value="NZ_JANIGO010000001.1"/>
</dbReference>
<dbReference type="InterPro" id="IPR000182">
    <property type="entry name" value="GNAT_dom"/>
</dbReference>
<dbReference type="Proteomes" id="UP001204142">
    <property type="component" value="Unassembled WGS sequence"/>
</dbReference>
<dbReference type="InterPro" id="IPR016181">
    <property type="entry name" value="Acyl_CoA_acyltransferase"/>
</dbReference>
<accession>A0ABT1WDE8</accession>
<dbReference type="PANTHER" id="PTHR43877:SF1">
    <property type="entry name" value="ACETYLTRANSFERASE"/>
    <property type="match status" value="1"/>
</dbReference>
<evidence type="ECO:0000313" key="4">
    <source>
        <dbReference type="EMBL" id="MCQ8895520.1"/>
    </source>
</evidence>
<comment type="caution">
    <text evidence="4">The sequence shown here is derived from an EMBL/GenBank/DDBJ whole genome shotgun (WGS) entry which is preliminary data.</text>
</comment>
<dbReference type="EC" id="2.3.1.-" evidence="4"/>
<evidence type="ECO:0000256" key="2">
    <source>
        <dbReference type="ARBA" id="ARBA00023315"/>
    </source>
</evidence>
<proteinExistence type="predicted"/>
<keyword evidence="5" id="KW-1185">Reference proteome</keyword>
<gene>
    <name evidence="4" type="ORF">NQT62_03575</name>
</gene>
<reference evidence="4 5" key="1">
    <citation type="submission" date="2022-07" db="EMBL/GenBank/DDBJ databases">
        <authorList>
            <person name="Xamxidin M."/>
            <person name="Wu M."/>
        </authorList>
    </citation>
    <scope>NUCLEOTIDE SEQUENCE [LARGE SCALE GENOMIC DNA]</scope>
    <source>
        <strain evidence="4 5">NBRC 111650</strain>
    </source>
</reference>
<dbReference type="GO" id="GO:0016746">
    <property type="term" value="F:acyltransferase activity"/>
    <property type="evidence" value="ECO:0007669"/>
    <property type="project" value="UniProtKB-KW"/>
</dbReference>
<evidence type="ECO:0000259" key="3">
    <source>
        <dbReference type="PROSITE" id="PS51186"/>
    </source>
</evidence>
<dbReference type="CDD" id="cd04301">
    <property type="entry name" value="NAT_SF"/>
    <property type="match status" value="1"/>
</dbReference>
<evidence type="ECO:0000313" key="5">
    <source>
        <dbReference type="Proteomes" id="UP001204142"/>
    </source>
</evidence>
<keyword evidence="2 4" id="KW-0012">Acyltransferase</keyword>
<feature type="domain" description="N-acetyltransferase" evidence="3">
    <location>
        <begin position="2"/>
        <end position="139"/>
    </location>
</feature>
<dbReference type="PROSITE" id="PS51186">
    <property type="entry name" value="GNAT"/>
    <property type="match status" value="1"/>
</dbReference>
<name>A0ABT1WDE8_9BURK</name>
<evidence type="ECO:0000256" key="1">
    <source>
        <dbReference type="ARBA" id="ARBA00022679"/>
    </source>
</evidence>
<dbReference type="SUPFAM" id="SSF55729">
    <property type="entry name" value="Acyl-CoA N-acyltransferases (Nat)"/>
    <property type="match status" value="1"/>
</dbReference>
<dbReference type="InterPro" id="IPR050832">
    <property type="entry name" value="Bact_Acetyltransf"/>
</dbReference>
<dbReference type="PANTHER" id="PTHR43877">
    <property type="entry name" value="AMINOALKYLPHOSPHONATE N-ACETYLTRANSFERASE-RELATED-RELATED"/>
    <property type="match status" value="1"/>
</dbReference>
<dbReference type="EMBL" id="JANIGO010000001">
    <property type="protein sequence ID" value="MCQ8895520.1"/>
    <property type="molecule type" value="Genomic_DNA"/>
</dbReference>
<keyword evidence="1 4" id="KW-0808">Transferase</keyword>